<proteinExistence type="predicted"/>
<evidence type="ECO:0000313" key="1">
    <source>
        <dbReference type="EMBL" id="QIN84109.1"/>
    </source>
</evidence>
<organism evidence="1 2">
    <name type="scientific">Rubrobacter tropicus</name>
    <dbReference type="NCBI Taxonomy" id="2653851"/>
    <lineage>
        <taxon>Bacteria</taxon>
        <taxon>Bacillati</taxon>
        <taxon>Actinomycetota</taxon>
        <taxon>Rubrobacteria</taxon>
        <taxon>Rubrobacterales</taxon>
        <taxon>Rubrobacteraceae</taxon>
        <taxon>Rubrobacter</taxon>
    </lineage>
</organism>
<dbReference type="KEGG" id="rub:GBA63_16750"/>
<dbReference type="Proteomes" id="UP000501452">
    <property type="component" value="Chromosome"/>
</dbReference>
<dbReference type="EMBL" id="CP045119">
    <property type="protein sequence ID" value="QIN84109.1"/>
    <property type="molecule type" value="Genomic_DNA"/>
</dbReference>
<sequence length="101" mass="10755">MLATDIQLARAASVAALATEGVHAMGRGRFVEAATYEGAEKVSGVVVDPEKVEIHVVVRWPLPKPIPEIAGSIRERVAPEAAGRRTIIMVDDLEVGADENL</sequence>
<reference evidence="1 2" key="1">
    <citation type="submission" date="2019-10" db="EMBL/GenBank/DDBJ databases">
        <title>Rubrobacter sp nov SCSIO 52090 isolated from a deep-sea sediment in the South China Sea.</title>
        <authorList>
            <person name="Chen R.W."/>
        </authorList>
    </citation>
    <scope>NUCLEOTIDE SEQUENCE [LARGE SCALE GENOMIC DNA]</scope>
    <source>
        <strain evidence="1 2">SCSIO 52909</strain>
    </source>
</reference>
<name>A0A6G8QCA3_9ACTN</name>
<protein>
    <recommendedName>
        <fullName evidence="3">Asp23/Gls24 family envelope stress response protein</fullName>
    </recommendedName>
</protein>
<evidence type="ECO:0000313" key="2">
    <source>
        <dbReference type="Proteomes" id="UP000501452"/>
    </source>
</evidence>
<dbReference type="AlphaFoldDB" id="A0A6G8QCA3"/>
<gene>
    <name evidence="1" type="ORF">GBA63_16750</name>
</gene>
<evidence type="ECO:0008006" key="3">
    <source>
        <dbReference type="Google" id="ProtNLM"/>
    </source>
</evidence>
<keyword evidence="2" id="KW-1185">Reference proteome</keyword>
<accession>A0A6G8QCA3</accession>